<dbReference type="Pfam" id="PF13020">
    <property type="entry name" value="NOV_C"/>
    <property type="match status" value="1"/>
</dbReference>
<dbReference type="EMBL" id="VMRJ01000009">
    <property type="protein sequence ID" value="TVT36802.1"/>
    <property type="molecule type" value="Genomic_DNA"/>
</dbReference>
<dbReference type="InterPro" id="IPR024975">
    <property type="entry name" value="NOV_C"/>
</dbReference>
<feature type="domain" description="Protein NO VEIN C-terminal" evidence="1">
    <location>
        <begin position="207"/>
        <end position="294"/>
    </location>
</feature>
<evidence type="ECO:0000313" key="2">
    <source>
        <dbReference type="EMBL" id="TVT36802.1"/>
    </source>
</evidence>
<dbReference type="AlphaFoldDB" id="A0A558BJV2"/>
<gene>
    <name evidence="2" type="ORF">FNT36_25145</name>
</gene>
<dbReference type="RefSeq" id="WP_233636220.1">
    <property type="nucleotide sequence ID" value="NZ_VMRJ01000009.1"/>
</dbReference>
<reference evidence="2 3" key="1">
    <citation type="submission" date="2019-07" db="EMBL/GenBank/DDBJ databases">
        <title>Hymenobacter sp. straun FUR1 Genome sequencing and assembly.</title>
        <authorList>
            <person name="Chhetri G."/>
        </authorList>
    </citation>
    <scope>NUCLEOTIDE SEQUENCE [LARGE SCALE GENOMIC DNA]</scope>
    <source>
        <strain evidence="2 3">Fur1</strain>
    </source>
</reference>
<evidence type="ECO:0000259" key="1">
    <source>
        <dbReference type="Pfam" id="PF13020"/>
    </source>
</evidence>
<name>A0A558BJV2_9BACT</name>
<evidence type="ECO:0000313" key="3">
    <source>
        <dbReference type="Proteomes" id="UP000317624"/>
    </source>
</evidence>
<accession>A0A558BJV2</accession>
<organism evidence="2 3">
    <name type="scientific">Hymenobacter setariae</name>
    <dbReference type="NCBI Taxonomy" id="2594794"/>
    <lineage>
        <taxon>Bacteria</taxon>
        <taxon>Pseudomonadati</taxon>
        <taxon>Bacteroidota</taxon>
        <taxon>Cytophagia</taxon>
        <taxon>Cytophagales</taxon>
        <taxon>Hymenobacteraceae</taxon>
        <taxon>Hymenobacter</taxon>
    </lineage>
</organism>
<proteinExistence type="predicted"/>
<sequence length="325" mass="36574">MHQIIFFNTGWMDSYAGNRHNEDPITGGGAHNREEGWGGEIFNFKPYRGKYYGFVRTTHSGEIKLERLGAAKSDHKIDNVTVVWTAARPIDEGGGTYVVGWYKNATIFRSEQSRPRQARHSWQGNPIGYQAEAPGDGVVLLTRDARLLPVPRGKGAMGQSNVWYALDNLDFVNQVIEYIASDGLLPPKGKVKGKRPTQADPLVRLEVEKKAVEITWAYYKSLDYELNTVERDKVGWDLTATNGKIKLKLEVKGLSGPAVAAELTANEYKNLLIDRPNYRVCIVTNALTKPKLHIFSYSRTTDRWESEEGLPLVFEEVVSARVFSR</sequence>
<protein>
    <submittedName>
        <fullName evidence="2">DUF3883 domain-containing protein</fullName>
    </submittedName>
</protein>
<comment type="caution">
    <text evidence="2">The sequence shown here is derived from an EMBL/GenBank/DDBJ whole genome shotgun (WGS) entry which is preliminary data.</text>
</comment>
<keyword evidence="3" id="KW-1185">Reference proteome</keyword>
<dbReference type="Proteomes" id="UP000317624">
    <property type="component" value="Unassembled WGS sequence"/>
</dbReference>